<sequence>MIAPAIVLLWICSSHVVGLQLSHKQISPLLTLTYVHGGEDAQMPHLKARKFCLNLVNFTNSGAENSTSGGTTAPSSVDKLPTQQTGSSPSMTTPTGSRRYSDLVSIHDPTMVHEIMRWILPLEKRQFWIGGLLGKVRETFHNRPVHLIHSWTDGTPANFRFLHFSNADMESFREGTTKCLSVDFASGKWGAHECHIPMYFVCETIVFPDLPQPVTTSTVTPSTVTVGSVTTKSM</sequence>
<dbReference type="PROSITE" id="PS50041">
    <property type="entry name" value="C_TYPE_LECTIN_2"/>
    <property type="match status" value="1"/>
</dbReference>
<keyword evidence="2" id="KW-0732">Signal</keyword>
<dbReference type="CDD" id="cd00037">
    <property type="entry name" value="CLECT"/>
    <property type="match status" value="1"/>
</dbReference>
<accession>A0A8S9YIS7</accession>
<evidence type="ECO:0000259" key="3">
    <source>
        <dbReference type="PROSITE" id="PS50041"/>
    </source>
</evidence>
<comment type="caution">
    <text evidence="4">The sequence shown here is derived from an EMBL/GenBank/DDBJ whole genome shotgun (WGS) entry which is preliminary data.</text>
</comment>
<organism evidence="4 5">
    <name type="scientific">Paragonimus skrjabini miyazakii</name>
    <dbReference type="NCBI Taxonomy" id="59628"/>
    <lineage>
        <taxon>Eukaryota</taxon>
        <taxon>Metazoa</taxon>
        <taxon>Spiralia</taxon>
        <taxon>Lophotrochozoa</taxon>
        <taxon>Platyhelminthes</taxon>
        <taxon>Trematoda</taxon>
        <taxon>Digenea</taxon>
        <taxon>Plagiorchiida</taxon>
        <taxon>Troglotremata</taxon>
        <taxon>Troglotrematidae</taxon>
        <taxon>Paragonimus</taxon>
    </lineage>
</organism>
<reference evidence="4" key="1">
    <citation type="submission" date="2019-07" db="EMBL/GenBank/DDBJ databases">
        <title>Annotation for the trematode Paragonimus miyazaki's.</title>
        <authorList>
            <person name="Choi Y.-J."/>
        </authorList>
    </citation>
    <scope>NUCLEOTIDE SEQUENCE</scope>
    <source>
        <strain evidence="4">Japan</strain>
    </source>
</reference>
<dbReference type="AlphaFoldDB" id="A0A8S9YIS7"/>
<evidence type="ECO:0000256" key="2">
    <source>
        <dbReference type="SAM" id="SignalP"/>
    </source>
</evidence>
<evidence type="ECO:0000256" key="1">
    <source>
        <dbReference type="SAM" id="MobiDB-lite"/>
    </source>
</evidence>
<evidence type="ECO:0000313" key="4">
    <source>
        <dbReference type="EMBL" id="KAF7232514.1"/>
    </source>
</evidence>
<feature type="region of interest" description="Disordered" evidence="1">
    <location>
        <begin position="63"/>
        <end position="99"/>
    </location>
</feature>
<feature type="compositionally biased region" description="Polar residues" evidence="1">
    <location>
        <begin position="63"/>
        <end position="75"/>
    </location>
</feature>
<protein>
    <recommendedName>
        <fullName evidence="3">C-type lectin domain-containing protein</fullName>
    </recommendedName>
</protein>
<proteinExistence type="predicted"/>
<feature type="signal peptide" evidence="2">
    <location>
        <begin position="1"/>
        <end position="18"/>
    </location>
</feature>
<dbReference type="SUPFAM" id="SSF56436">
    <property type="entry name" value="C-type lectin-like"/>
    <property type="match status" value="1"/>
</dbReference>
<dbReference type="Gene3D" id="3.10.100.10">
    <property type="entry name" value="Mannose-Binding Protein A, subunit A"/>
    <property type="match status" value="1"/>
</dbReference>
<keyword evidence="5" id="KW-1185">Reference proteome</keyword>
<dbReference type="Pfam" id="PF00059">
    <property type="entry name" value="Lectin_C"/>
    <property type="match status" value="1"/>
</dbReference>
<name>A0A8S9YIS7_9TREM</name>
<feature type="compositionally biased region" description="Low complexity" evidence="1">
    <location>
        <begin position="81"/>
        <end position="97"/>
    </location>
</feature>
<dbReference type="InterPro" id="IPR001304">
    <property type="entry name" value="C-type_lectin-like"/>
</dbReference>
<evidence type="ECO:0000313" key="5">
    <source>
        <dbReference type="Proteomes" id="UP000822476"/>
    </source>
</evidence>
<dbReference type="InterPro" id="IPR016187">
    <property type="entry name" value="CTDL_fold"/>
</dbReference>
<dbReference type="Proteomes" id="UP000822476">
    <property type="component" value="Unassembled WGS sequence"/>
</dbReference>
<dbReference type="InterPro" id="IPR016186">
    <property type="entry name" value="C-type_lectin-like/link_sf"/>
</dbReference>
<dbReference type="OrthoDB" id="6254640at2759"/>
<dbReference type="EMBL" id="JTDE01021757">
    <property type="protein sequence ID" value="KAF7232514.1"/>
    <property type="molecule type" value="Genomic_DNA"/>
</dbReference>
<feature type="chain" id="PRO_5035849545" description="C-type lectin domain-containing protein" evidence="2">
    <location>
        <begin position="19"/>
        <end position="234"/>
    </location>
</feature>
<feature type="domain" description="C-type lectin" evidence="3">
    <location>
        <begin position="101"/>
        <end position="203"/>
    </location>
</feature>
<gene>
    <name evidence="4" type="ORF">EG68_04634</name>
</gene>